<dbReference type="SMART" id="SM00211">
    <property type="entry name" value="TY"/>
    <property type="match status" value="2"/>
</dbReference>
<evidence type="ECO:0000256" key="2">
    <source>
        <dbReference type="ARBA" id="ARBA00022525"/>
    </source>
</evidence>
<dbReference type="GeneID" id="114242000"/>
<keyword evidence="4 5" id="KW-1015">Disulfide bond</keyword>
<evidence type="ECO:0000256" key="4">
    <source>
        <dbReference type="ARBA" id="ARBA00023157"/>
    </source>
</evidence>
<dbReference type="InterPro" id="IPR000716">
    <property type="entry name" value="Thyroglobulin_1"/>
</dbReference>
<evidence type="ECO:0000313" key="8">
    <source>
        <dbReference type="Proteomes" id="UP000504629"/>
    </source>
</evidence>
<evidence type="ECO:0000256" key="5">
    <source>
        <dbReference type="PROSITE-ProRule" id="PRU00500"/>
    </source>
</evidence>
<evidence type="ECO:0000313" key="9">
    <source>
        <dbReference type="RefSeq" id="XP_028028818.1"/>
    </source>
</evidence>
<dbReference type="PANTHER" id="PTHR12352">
    <property type="entry name" value="SECRETED MODULAR CALCIUM-BINDING PROTEIN"/>
    <property type="match status" value="1"/>
</dbReference>
<dbReference type="GO" id="GO:0007160">
    <property type="term" value="P:cell-matrix adhesion"/>
    <property type="evidence" value="ECO:0007669"/>
    <property type="project" value="TreeGrafter"/>
</dbReference>
<sequence>MAYFRLYLFLFCLKLVESKILCELGFCEKHIREHGCPEPPIHCAVNNATHSGLWLPSPTLCNCCPYCLTFIEEGDHCSAGGPGTGANVGRCGDGLTCVRDDTDGHSYCRRMTSDCHTAQDNFDARLRSGQVGALEHRPHCDGKGKFASFYCIPAHTCFCQSEEGERIFGEVLNLGSSTERNMHCGCSRLSWKIKKSIQTGVRLPVLTPRCTADGNFHPIQCIGNICYCVDTVTGIIEEGDGKEIDLDEEPVTELECYNPRLDFFPEFSRGEPPYQYTTPCLKDVTEKIDMFLQSIEDGFIVDYFNSFPECKPDGTYGTVLENSDGINEVEIRNEARYGRRNSEILGIFMKICADQRGVQIKDYEAKPDTPEYEAMNCNCAQTSLVMADALEKPVCCKNGNFRRIQCRRGMCRCVDTDGRQVGTDSSDVTRLPCFTANWRDC</sequence>
<dbReference type="KEGG" id="bman:114242000"/>
<dbReference type="GO" id="GO:0005604">
    <property type="term" value="C:basement membrane"/>
    <property type="evidence" value="ECO:0007669"/>
    <property type="project" value="TreeGrafter"/>
</dbReference>
<proteinExistence type="predicted"/>
<keyword evidence="3" id="KW-0677">Repeat</keyword>
<feature type="domain" description="Thyroglobulin type-1" evidence="7">
    <location>
        <begin position="183"/>
        <end position="256"/>
    </location>
</feature>
<feature type="chain" id="PRO_5026769552" evidence="6">
    <location>
        <begin position="19"/>
        <end position="441"/>
    </location>
</feature>
<dbReference type="PROSITE" id="PS51162">
    <property type="entry name" value="THYROGLOBULIN_1_2"/>
    <property type="match status" value="2"/>
</dbReference>
<comment type="caution">
    <text evidence="5">Lacks conserved residue(s) required for the propagation of feature annotation.</text>
</comment>
<keyword evidence="6" id="KW-0732">Signal</keyword>
<keyword evidence="8" id="KW-1185">Reference proteome</keyword>
<protein>
    <submittedName>
        <fullName evidence="9">Uncharacterized protein LOC114242000</fullName>
    </submittedName>
</protein>
<evidence type="ECO:0000256" key="6">
    <source>
        <dbReference type="SAM" id="SignalP"/>
    </source>
</evidence>
<feature type="disulfide bond" evidence="5">
    <location>
        <begin position="413"/>
        <end position="433"/>
    </location>
</feature>
<keyword evidence="2" id="KW-0964">Secreted</keyword>
<dbReference type="RefSeq" id="XP_028028818.1">
    <property type="nucleotide sequence ID" value="XM_028173017.1"/>
</dbReference>
<dbReference type="OrthoDB" id="1725934at2759"/>
<feature type="domain" description="Thyroglobulin type-1" evidence="7">
    <location>
        <begin position="374"/>
        <end position="433"/>
    </location>
</feature>
<dbReference type="AlphaFoldDB" id="A0A6J2JHP9"/>
<dbReference type="Pfam" id="PF00086">
    <property type="entry name" value="Thyroglobulin_1"/>
    <property type="match status" value="2"/>
</dbReference>
<comment type="subcellular location">
    <subcellularLocation>
        <location evidence="1">Secreted</location>
    </subcellularLocation>
</comment>
<organism evidence="8 9">
    <name type="scientific">Bombyx mandarina</name>
    <name type="common">Wild silk moth</name>
    <name type="synonym">Wild silkworm</name>
    <dbReference type="NCBI Taxonomy" id="7092"/>
    <lineage>
        <taxon>Eukaryota</taxon>
        <taxon>Metazoa</taxon>
        <taxon>Ecdysozoa</taxon>
        <taxon>Arthropoda</taxon>
        <taxon>Hexapoda</taxon>
        <taxon>Insecta</taxon>
        <taxon>Pterygota</taxon>
        <taxon>Neoptera</taxon>
        <taxon>Endopterygota</taxon>
        <taxon>Lepidoptera</taxon>
        <taxon>Glossata</taxon>
        <taxon>Ditrysia</taxon>
        <taxon>Bombycoidea</taxon>
        <taxon>Bombycidae</taxon>
        <taxon>Bombycinae</taxon>
        <taxon>Bombyx</taxon>
    </lineage>
</organism>
<name>A0A6J2JHP9_BOMMA</name>
<dbReference type="InterPro" id="IPR036857">
    <property type="entry name" value="Thyroglobulin_1_sf"/>
</dbReference>
<reference evidence="9" key="1">
    <citation type="submission" date="2025-08" db="UniProtKB">
        <authorList>
            <consortium name="RefSeq"/>
        </authorList>
    </citation>
    <scope>IDENTIFICATION</scope>
    <source>
        <tissue evidence="9">Silk gland</tissue>
    </source>
</reference>
<gene>
    <name evidence="9" type="primary">LOC114242000</name>
</gene>
<dbReference type="SUPFAM" id="SSF57610">
    <property type="entry name" value="Thyroglobulin type-1 domain"/>
    <property type="match status" value="3"/>
</dbReference>
<evidence type="ECO:0000256" key="3">
    <source>
        <dbReference type="ARBA" id="ARBA00022737"/>
    </source>
</evidence>
<dbReference type="Proteomes" id="UP000504629">
    <property type="component" value="Unplaced"/>
</dbReference>
<evidence type="ECO:0000256" key="1">
    <source>
        <dbReference type="ARBA" id="ARBA00004613"/>
    </source>
</evidence>
<dbReference type="PANTHER" id="PTHR12352:SF3">
    <property type="entry name" value="NIDOGEN-2"/>
    <property type="match status" value="1"/>
</dbReference>
<accession>A0A6J2JHP9</accession>
<dbReference type="InterPro" id="IPR051950">
    <property type="entry name" value="Dev_reg/Prot_inhib"/>
</dbReference>
<dbReference type="GO" id="GO:0005615">
    <property type="term" value="C:extracellular space"/>
    <property type="evidence" value="ECO:0007669"/>
    <property type="project" value="TreeGrafter"/>
</dbReference>
<dbReference type="Gene3D" id="4.10.800.10">
    <property type="entry name" value="Thyroglobulin type-1"/>
    <property type="match status" value="2"/>
</dbReference>
<feature type="signal peptide" evidence="6">
    <location>
        <begin position="1"/>
        <end position="18"/>
    </location>
</feature>
<evidence type="ECO:0000259" key="7">
    <source>
        <dbReference type="PROSITE" id="PS51162"/>
    </source>
</evidence>